<dbReference type="Pfam" id="PF03033">
    <property type="entry name" value="Glyco_transf_28"/>
    <property type="match status" value="1"/>
</dbReference>
<dbReference type="Gene3D" id="3.40.50.2000">
    <property type="entry name" value="Glycogen Phosphorylase B"/>
    <property type="match status" value="2"/>
</dbReference>
<evidence type="ECO:0000256" key="3">
    <source>
        <dbReference type="ARBA" id="ARBA00022676"/>
    </source>
</evidence>
<keyword evidence="5 10" id="KW-0133">Cell shape</keyword>
<comment type="function">
    <text evidence="10">Cell wall formation. Catalyzes the transfer of a GlcNAc subunit on undecaprenyl-pyrophosphoryl-MurNAc-pentapeptide (lipid intermediate I) to form undecaprenyl-pyrophosphoryl-MurNAc-(pentapeptide)GlcNAc (lipid intermediate II).</text>
</comment>
<comment type="caution">
    <text evidence="13">The sequence shown here is derived from an EMBL/GenBank/DDBJ whole genome shotgun (WGS) entry which is preliminary data.</text>
</comment>
<evidence type="ECO:0000256" key="4">
    <source>
        <dbReference type="ARBA" id="ARBA00022679"/>
    </source>
</evidence>
<protein>
    <recommendedName>
        <fullName evidence="10">UDP-N-acetylglucosamine--N-acetylmuramyl-(pentapeptide) pyrophosphoryl-undecaprenol N-acetylglucosamine transferase</fullName>
        <ecNumber evidence="10">2.4.1.227</ecNumber>
    </recommendedName>
    <alternativeName>
        <fullName evidence="10">Undecaprenyl-PP-MurNAc-pentapeptide-UDPGlcNAc GlcNAc transferase</fullName>
    </alternativeName>
</protein>
<dbReference type="PANTHER" id="PTHR21015">
    <property type="entry name" value="UDP-N-ACETYLGLUCOSAMINE--N-ACETYLMURAMYL-(PENTAPEPTIDE) PYROPHOSPHORYL-UNDECAPRENOL N-ACETYLGLUCOSAMINE TRANSFERASE 1"/>
    <property type="match status" value="1"/>
</dbReference>
<feature type="binding site" evidence="10">
    <location>
        <position position="303"/>
    </location>
    <ligand>
        <name>UDP-N-acetyl-alpha-D-glucosamine</name>
        <dbReference type="ChEBI" id="CHEBI:57705"/>
    </ligand>
</feature>
<dbReference type="Proteomes" id="UP000030101">
    <property type="component" value="Unassembled WGS sequence"/>
</dbReference>
<proteinExistence type="inferred from homology"/>
<gene>
    <name evidence="10" type="primary">murG</name>
    <name evidence="13" type="ORF">HQ43_02685</name>
</gene>
<evidence type="ECO:0000256" key="7">
    <source>
        <dbReference type="ARBA" id="ARBA00023136"/>
    </source>
</evidence>
<comment type="pathway">
    <text evidence="10">Cell wall biogenesis; peptidoglycan biosynthesis.</text>
</comment>
<name>A0ABR4XN49_9PORP</name>
<evidence type="ECO:0000259" key="12">
    <source>
        <dbReference type="Pfam" id="PF04101"/>
    </source>
</evidence>
<dbReference type="CDD" id="cd03785">
    <property type="entry name" value="GT28_MurG"/>
    <property type="match status" value="1"/>
</dbReference>
<keyword evidence="2 10" id="KW-0132">Cell division</keyword>
<dbReference type="InterPro" id="IPR006009">
    <property type="entry name" value="GlcNAc_MurG"/>
</dbReference>
<feature type="binding site" evidence="10">
    <location>
        <position position="129"/>
    </location>
    <ligand>
        <name>UDP-N-acetyl-alpha-D-glucosamine</name>
        <dbReference type="ChEBI" id="CHEBI:57705"/>
    </ligand>
</feature>
<evidence type="ECO:0000259" key="11">
    <source>
        <dbReference type="Pfam" id="PF03033"/>
    </source>
</evidence>
<dbReference type="InterPro" id="IPR007235">
    <property type="entry name" value="Glyco_trans_28_C"/>
</dbReference>
<dbReference type="EMBL" id="JQZV01000005">
    <property type="protein sequence ID" value="KGN93107.1"/>
    <property type="molecule type" value="Genomic_DNA"/>
</dbReference>
<comment type="subcellular location">
    <subcellularLocation>
        <location evidence="10">Cell membrane</location>
        <topology evidence="10">Peripheral membrane protein</topology>
        <orientation evidence="10">Cytoplasmic side</orientation>
    </subcellularLocation>
</comment>
<dbReference type="PANTHER" id="PTHR21015:SF22">
    <property type="entry name" value="GLYCOSYLTRANSFERASE"/>
    <property type="match status" value="1"/>
</dbReference>
<keyword evidence="3 10" id="KW-0328">Glycosyltransferase</keyword>
<comment type="catalytic activity">
    <reaction evidence="10">
        <text>di-trans,octa-cis-undecaprenyl diphospho-N-acetyl-alpha-D-muramoyl-L-alanyl-D-glutamyl-meso-2,6-diaminopimeloyl-D-alanyl-D-alanine + UDP-N-acetyl-alpha-D-glucosamine = di-trans,octa-cis-undecaprenyl diphospho-[N-acetyl-alpha-D-glucosaminyl-(1-&gt;4)]-N-acetyl-alpha-D-muramoyl-L-alanyl-D-glutamyl-meso-2,6-diaminopimeloyl-D-alanyl-D-alanine + UDP + H(+)</text>
        <dbReference type="Rhea" id="RHEA:31227"/>
        <dbReference type="ChEBI" id="CHEBI:15378"/>
        <dbReference type="ChEBI" id="CHEBI:57705"/>
        <dbReference type="ChEBI" id="CHEBI:58223"/>
        <dbReference type="ChEBI" id="CHEBI:61387"/>
        <dbReference type="ChEBI" id="CHEBI:61388"/>
        <dbReference type="EC" id="2.4.1.227"/>
    </reaction>
</comment>
<keyword evidence="7 10" id="KW-0472">Membrane</keyword>
<accession>A0ABR4XN49</accession>
<organism evidence="13 14">
    <name type="scientific">Porphyromonas canoris</name>
    <dbReference type="NCBI Taxonomy" id="36875"/>
    <lineage>
        <taxon>Bacteria</taxon>
        <taxon>Pseudomonadati</taxon>
        <taxon>Bacteroidota</taxon>
        <taxon>Bacteroidia</taxon>
        <taxon>Bacteroidales</taxon>
        <taxon>Porphyromonadaceae</taxon>
        <taxon>Porphyromonas</taxon>
    </lineage>
</organism>
<dbReference type="SUPFAM" id="SSF53756">
    <property type="entry name" value="UDP-Glycosyltransferase/glycogen phosphorylase"/>
    <property type="match status" value="1"/>
</dbReference>
<evidence type="ECO:0000256" key="5">
    <source>
        <dbReference type="ARBA" id="ARBA00022960"/>
    </source>
</evidence>
<feature type="binding site" evidence="10">
    <location>
        <begin position="15"/>
        <end position="17"/>
    </location>
    <ligand>
        <name>UDP-N-acetyl-alpha-D-glucosamine</name>
        <dbReference type="ChEBI" id="CHEBI:57705"/>
    </ligand>
</feature>
<keyword evidence="8 10" id="KW-0131">Cell cycle</keyword>
<feature type="domain" description="Glycosyl transferase family 28 C-terminal" evidence="12">
    <location>
        <begin position="195"/>
        <end position="348"/>
    </location>
</feature>
<keyword evidence="6 10" id="KW-0573">Peptidoglycan synthesis</keyword>
<evidence type="ECO:0000256" key="1">
    <source>
        <dbReference type="ARBA" id="ARBA00022475"/>
    </source>
</evidence>
<feature type="binding site" evidence="10">
    <location>
        <position position="258"/>
    </location>
    <ligand>
        <name>UDP-N-acetyl-alpha-D-glucosamine</name>
        <dbReference type="ChEBI" id="CHEBI:57705"/>
    </ligand>
</feature>
<sequence>MSKELKNIIISGGGTGGHIFPAISIADEIKRRYPSCKILFVGAKGRMEEEKVPNAGYEILLLPIMGLQRKKVWKNIKVFYRLLKSLRMVKGAIKEIKPQAVIGVGGYASAPTLIAAQRLGITTLVQEQNSYAGVTNKIVGKKAKAVFVAYDNMKRFFPKAPIHFTGNPIRASLTNQLPAKEVCAEAFGLSPDKPTLLIIGGSLGALSVNQGVIAKIDMLAKRTDIQVLWQTGAAYFKKVEAALKAHGSPSNIVARKFIYEMEKAYALATVVISRAGASSISEISALGLASILVPSPNVAEDHQTHNAMALVQKNAALMVKDADCSTSLIPTALSLLDDHEKCRTLSENVRPLGRVNAAEQIVDILEKILRE</sequence>
<evidence type="ECO:0000256" key="10">
    <source>
        <dbReference type="HAMAP-Rule" id="MF_00033"/>
    </source>
</evidence>
<evidence type="ECO:0000256" key="2">
    <source>
        <dbReference type="ARBA" id="ARBA00022618"/>
    </source>
</evidence>
<feature type="binding site" evidence="10">
    <location>
        <position position="170"/>
    </location>
    <ligand>
        <name>UDP-N-acetyl-alpha-D-glucosamine</name>
        <dbReference type="ChEBI" id="CHEBI:57705"/>
    </ligand>
</feature>
<dbReference type="InterPro" id="IPR004276">
    <property type="entry name" value="GlycoTrans_28_N"/>
</dbReference>
<keyword evidence="9 10" id="KW-0961">Cell wall biogenesis/degradation</keyword>
<feature type="domain" description="Glycosyltransferase family 28 N-terminal" evidence="11">
    <location>
        <begin position="8"/>
        <end position="147"/>
    </location>
</feature>
<keyword evidence="1 10" id="KW-1003">Cell membrane</keyword>
<dbReference type="Pfam" id="PF04101">
    <property type="entry name" value="Glyco_tran_28_C"/>
    <property type="match status" value="1"/>
</dbReference>
<keyword evidence="14" id="KW-1185">Reference proteome</keyword>
<dbReference type="RefSeq" id="WP_036789262.1">
    <property type="nucleotide sequence ID" value="NZ_JQZV01000005.1"/>
</dbReference>
<evidence type="ECO:0000256" key="9">
    <source>
        <dbReference type="ARBA" id="ARBA00023316"/>
    </source>
</evidence>
<comment type="similarity">
    <text evidence="10">Belongs to the glycosyltransferase 28 family. MurG subfamily.</text>
</comment>
<evidence type="ECO:0000256" key="6">
    <source>
        <dbReference type="ARBA" id="ARBA00022984"/>
    </source>
</evidence>
<reference evidence="13 14" key="1">
    <citation type="submission" date="2014-08" db="EMBL/GenBank/DDBJ databases">
        <title>Porphyromonas canoris strain:OH2762 Genome sequencing.</title>
        <authorList>
            <person name="Wallis C."/>
            <person name="Deusch O."/>
            <person name="O'Flynn C."/>
            <person name="Davis I."/>
            <person name="Jospin G."/>
            <person name="Darling A.E."/>
            <person name="Coil D.A."/>
            <person name="Alexiev A."/>
            <person name="Horsfall A."/>
            <person name="Kirkwood N."/>
            <person name="Harris S."/>
            <person name="Eisen J.A."/>
        </authorList>
    </citation>
    <scope>NUCLEOTIDE SEQUENCE [LARGE SCALE GENOMIC DNA]</scope>
    <source>
        <strain evidence="14">COT-108 OH2762</strain>
    </source>
</reference>
<dbReference type="HAMAP" id="MF_00033">
    <property type="entry name" value="MurG"/>
    <property type="match status" value="1"/>
</dbReference>
<comment type="caution">
    <text evidence="10">Lacks conserved residue(s) required for the propagation of feature annotation.</text>
</comment>
<evidence type="ECO:0000256" key="8">
    <source>
        <dbReference type="ARBA" id="ARBA00023306"/>
    </source>
</evidence>
<feature type="binding site" evidence="10">
    <location>
        <position position="202"/>
    </location>
    <ligand>
        <name>UDP-N-acetyl-alpha-D-glucosamine</name>
        <dbReference type="ChEBI" id="CHEBI:57705"/>
    </ligand>
</feature>
<dbReference type="EC" id="2.4.1.227" evidence="10"/>
<dbReference type="NCBIfam" id="TIGR01133">
    <property type="entry name" value="murG"/>
    <property type="match status" value="1"/>
</dbReference>
<keyword evidence="4 10" id="KW-0808">Transferase</keyword>
<evidence type="ECO:0000313" key="13">
    <source>
        <dbReference type="EMBL" id="KGN93107.1"/>
    </source>
</evidence>
<evidence type="ECO:0000313" key="14">
    <source>
        <dbReference type="Proteomes" id="UP000030101"/>
    </source>
</evidence>